<comment type="caution">
    <text evidence="2">The sequence shown here is derived from an EMBL/GenBank/DDBJ whole genome shotgun (WGS) entry which is preliminary data.</text>
</comment>
<organism evidence="2 3">
    <name type="scientific">Rhodoferax ferrireducens</name>
    <dbReference type="NCBI Taxonomy" id="192843"/>
    <lineage>
        <taxon>Bacteria</taxon>
        <taxon>Pseudomonadati</taxon>
        <taxon>Pseudomonadota</taxon>
        <taxon>Betaproteobacteria</taxon>
        <taxon>Burkholderiales</taxon>
        <taxon>Comamonadaceae</taxon>
        <taxon>Rhodoferax</taxon>
    </lineage>
</organism>
<gene>
    <name evidence="2" type="ORF">J2X19_000130</name>
</gene>
<dbReference type="Pfam" id="PF13401">
    <property type="entry name" value="AAA_22"/>
    <property type="match status" value="1"/>
</dbReference>
<dbReference type="Proteomes" id="UP001180487">
    <property type="component" value="Unassembled WGS sequence"/>
</dbReference>
<sequence length="205" mass="22598">MPAYLLEHELAAIFRLHVPTEAGLDIAAMIDLMIRQGYTHRRPSSASTWRRIMLGQNTAPSETPLQLAGVVGGLSGVGKSNAIERALRLKCQVVIHEAFPGLVGPVKQMVWLKVDVPESGRVGDLAEMLCLATDQILGTSYRKDMLSGRSRPAPAMAREWLAKVACYFPGIVVLDEIQNLFKIETKAVRQVARSRHDPRPTLTPH</sequence>
<keyword evidence="3" id="KW-1185">Reference proteome</keyword>
<dbReference type="RefSeq" id="WP_310369721.1">
    <property type="nucleotide sequence ID" value="NZ_JAVDXT010000001.1"/>
</dbReference>
<evidence type="ECO:0000313" key="3">
    <source>
        <dbReference type="Proteomes" id="UP001180487"/>
    </source>
</evidence>
<accession>A0ABU2C2B5</accession>
<reference evidence="2 3" key="1">
    <citation type="submission" date="2023-07" db="EMBL/GenBank/DDBJ databases">
        <title>Sorghum-associated microbial communities from plants grown in Nebraska, USA.</title>
        <authorList>
            <person name="Schachtman D."/>
        </authorList>
    </citation>
    <scope>NUCLEOTIDE SEQUENCE [LARGE SCALE GENOMIC DNA]</scope>
    <source>
        <strain evidence="2 3">BE313</strain>
    </source>
</reference>
<proteinExistence type="predicted"/>
<evidence type="ECO:0000313" key="2">
    <source>
        <dbReference type="EMBL" id="MDR7375472.1"/>
    </source>
</evidence>
<evidence type="ECO:0000259" key="1">
    <source>
        <dbReference type="Pfam" id="PF13401"/>
    </source>
</evidence>
<feature type="domain" description="ORC1/DEAH AAA+ ATPase" evidence="1">
    <location>
        <begin position="68"/>
        <end position="191"/>
    </location>
</feature>
<name>A0ABU2C2B5_9BURK</name>
<dbReference type="EMBL" id="JAVDXT010000001">
    <property type="protein sequence ID" value="MDR7375472.1"/>
    <property type="molecule type" value="Genomic_DNA"/>
</dbReference>
<protein>
    <recommendedName>
        <fullName evidence="1">ORC1/DEAH AAA+ ATPase domain-containing protein</fullName>
    </recommendedName>
</protein>
<dbReference type="InterPro" id="IPR049945">
    <property type="entry name" value="AAA_22"/>
</dbReference>